<evidence type="ECO:0000313" key="2">
    <source>
        <dbReference type="EMBL" id="KAF7276153.1"/>
    </source>
</evidence>
<proteinExistence type="predicted"/>
<dbReference type="EMBL" id="JAACXV010008250">
    <property type="protein sequence ID" value="KAF7276153.1"/>
    <property type="molecule type" value="Genomic_DNA"/>
</dbReference>
<evidence type="ECO:0000313" key="3">
    <source>
        <dbReference type="Proteomes" id="UP000625711"/>
    </source>
</evidence>
<comment type="caution">
    <text evidence="2">The sequence shown here is derived from an EMBL/GenBank/DDBJ whole genome shotgun (WGS) entry which is preliminary data.</text>
</comment>
<organism evidence="2 3">
    <name type="scientific">Rhynchophorus ferrugineus</name>
    <name type="common">Red palm weevil</name>
    <name type="synonym">Curculio ferrugineus</name>
    <dbReference type="NCBI Taxonomy" id="354439"/>
    <lineage>
        <taxon>Eukaryota</taxon>
        <taxon>Metazoa</taxon>
        <taxon>Ecdysozoa</taxon>
        <taxon>Arthropoda</taxon>
        <taxon>Hexapoda</taxon>
        <taxon>Insecta</taxon>
        <taxon>Pterygota</taxon>
        <taxon>Neoptera</taxon>
        <taxon>Endopterygota</taxon>
        <taxon>Coleoptera</taxon>
        <taxon>Polyphaga</taxon>
        <taxon>Cucujiformia</taxon>
        <taxon>Curculionidae</taxon>
        <taxon>Dryophthorinae</taxon>
        <taxon>Rhynchophorus</taxon>
    </lineage>
</organism>
<keyword evidence="3" id="KW-1185">Reference proteome</keyword>
<feature type="region of interest" description="Disordered" evidence="1">
    <location>
        <begin position="46"/>
        <end position="80"/>
    </location>
</feature>
<reference evidence="2" key="1">
    <citation type="submission" date="2020-08" db="EMBL/GenBank/DDBJ databases">
        <title>Genome sequencing and assembly of the red palm weevil Rhynchophorus ferrugineus.</title>
        <authorList>
            <person name="Dias G.B."/>
            <person name="Bergman C.M."/>
            <person name="Manee M."/>
        </authorList>
    </citation>
    <scope>NUCLEOTIDE SEQUENCE</scope>
    <source>
        <strain evidence="2">AA-2017</strain>
        <tissue evidence="2">Whole larva</tissue>
    </source>
</reference>
<name>A0A834ICL7_RHYFE</name>
<dbReference type="AlphaFoldDB" id="A0A834ICL7"/>
<dbReference type="Proteomes" id="UP000625711">
    <property type="component" value="Unassembled WGS sequence"/>
</dbReference>
<evidence type="ECO:0000256" key="1">
    <source>
        <dbReference type="SAM" id="MobiDB-lite"/>
    </source>
</evidence>
<protein>
    <submittedName>
        <fullName evidence="2">Uncharacterized protein</fullName>
    </submittedName>
</protein>
<gene>
    <name evidence="2" type="ORF">GWI33_010870</name>
</gene>
<accession>A0A834ICL7</accession>
<sequence length="80" mass="8661">MYELFCLIPSLTLKPRELIDAPKGTGGEDIAVINFTKRRLTPIRAAPLTPDPVISGVGGLPEPTSSQDDNNRPCGTRTRN</sequence>